<dbReference type="SUPFAM" id="SSF109998">
    <property type="entry name" value="Triger factor/SurA peptide-binding domain-like"/>
    <property type="match status" value="1"/>
</dbReference>
<evidence type="ECO:0000256" key="10">
    <source>
        <dbReference type="ARBA" id="ARBA00023306"/>
    </source>
</evidence>
<dbReference type="InterPro" id="IPR008880">
    <property type="entry name" value="Trigger_fac_C"/>
</dbReference>
<dbReference type="OrthoDB" id="9767721at2"/>
<evidence type="ECO:0000256" key="6">
    <source>
        <dbReference type="ARBA" id="ARBA00022618"/>
    </source>
</evidence>
<dbReference type="Proteomes" id="UP000182975">
    <property type="component" value="Unassembled WGS sequence"/>
</dbReference>
<dbReference type="EC" id="5.2.1.8" evidence="4"/>
<dbReference type="GO" id="GO:0005737">
    <property type="term" value="C:cytoplasm"/>
    <property type="evidence" value="ECO:0007669"/>
    <property type="project" value="UniProtKB-SubCell"/>
</dbReference>
<dbReference type="GO" id="GO:0015031">
    <property type="term" value="P:protein transport"/>
    <property type="evidence" value="ECO:0007669"/>
    <property type="project" value="InterPro"/>
</dbReference>
<evidence type="ECO:0000256" key="3">
    <source>
        <dbReference type="ARBA" id="ARBA00005464"/>
    </source>
</evidence>
<dbReference type="InterPro" id="IPR005215">
    <property type="entry name" value="Trig_fac"/>
</dbReference>
<dbReference type="AlphaFoldDB" id="A0A172RVW0"/>
<dbReference type="SUPFAM" id="SSF54534">
    <property type="entry name" value="FKBP-like"/>
    <property type="match status" value="1"/>
</dbReference>
<gene>
    <name evidence="14" type="ORF">SAMN02910314_00246</name>
</gene>
<protein>
    <recommendedName>
        <fullName evidence="5">Trigger factor</fullName>
        <ecNumber evidence="4">5.2.1.8</ecNumber>
    </recommendedName>
    <alternativeName>
        <fullName evidence="11">PPIase</fullName>
    </alternativeName>
</protein>
<dbReference type="GO" id="GO:0003755">
    <property type="term" value="F:peptidyl-prolyl cis-trans isomerase activity"/>
    <property type="evidence" value="ECO:0007669"/>
    <property type="project" value="UniProtKB-KW"/>
</dbReference>
<feature type="domain" description="Trigger factor ribosome-binding bacterial" evidence="12">
    <location>
        <begin position="14"/>
        <end position="149"/>
    </location>
</feature>
<keyword evidence="9" id="KW-0413">Isomerase</keyword>
<sequence>MAIEILSDELVNDGHVMRVTVRIPAGDKASMVREGLLGLAQEARLAPGEGGEIRAALEDKFGAENVAAGLTSYVASMAAPAVVNQKNLHIMFTPQSTVERVDGLFDENALEMKIDLILRPEYELTDYSPVHVKRQSIEITDKMVSLQIAQEMERFASFEEAGGPLEVGDYAMFDMTTQVNGEEAASLSGKNSRIALVRGEMPDGFIDAVVGMMPGDERTFDFTAKLPGAPENAAPDTFNVRAKLIEKRLRRVPELTDEFVRESMKGAGVGETAESFRAAVKERMEAQLAQQQKLQDENMVDAELAKRLDANIPDLYLENTHRDILQNMQANLAAQGMTIAQYAQQQGANEQQFSMMIAMHAHESLRQGFALDAYFRHMGQEVTDADIDAALHEMTPGHEEQARANFDKNGAWFVVRETAARLKAHNDAVSKAIFE</sequence>
<dbReference type="GO" id="GO:0051301">
    <property type="term" value="P:cell division"/>
    <property type="evidence" value="ECO:0007669"/>
    <property type="project" value="UniProtKB-KW"/>
</dbReference>
<dbReference type="KEGG" id="ddt:AAY81_00250"/>
<name>A0A172RVW0_9ACTN</name>
<dbReference type="InterPro" id="IPR008881">
    <property type="entry name" value="Trigger_fac_ribosome-bd_bac"/>
</dbReference>
<keyword evidence="6" id="KW-0132">Cell division</keyword>
<dbReference type="Pfam" id="PF05698">
    <property type="entry name" value="Trigger_C"/>
    <property type="match status" value="1"/>
</dbReference>
<evidence type="ECO:0000259" key="13">
    <source>
        <dbReference type="Pfam" id="PF05698"/>
    </source>
</evidence>
<reference evidence="15" key="1">
    <citation type="submission" date="2016-10" db="EMBL/GenBank/DDBJ databases">
        <authorList>
            <person name="Varghese N."/>
        </authorList>
    </citation>
    <scope>NUCLEOTIDE SEQUENCE [LARGE SCALE GENOMIC DNA]</scope>
    <source>
        <strain evidence="15">DSM 21843</strain>
    </source>
</reference>
<evidence type="ECO:0000256" key="5">
    <source>
        <dbReference type="ARBA" id="ARBA00016902"/>
    </source>
</evidence>
<dbReference type="InterPro" id="IPR046357">
    <property type="entry name" value="PPIase_dom_sf"/>
</dbReference>
<dbReference type="InterPro" id="IPR037041">
    <property type="entry name" value="Trigger_fac_C_sf"/>
</dbReference>
<dbReference type="Pfam" id="PF05697">
    <property type="entry name" value="Trigger_N"/>
    <property type="match status" value="1"/>
</dbReference>
<evidence type="ECO:0000313" key="15">
    <source>
        <dbReference type="Proteomes" id="UP000182975"/>
    </source>
</evidence>
<keyword evidence="15" id="KW-1185">Reference proteome</keyword>
<comment type="catalytic activity">
    <reaction evidence="1">
        <text>[protein]-peptidylproline (omega=180) = [protein]-peptidylproline (omega=0)</text>
        <dbReference type="Rhea" id="RHEA:16237"/>
        <dbReference type="Rhea" id="RHEA-COMP:10747"/>
        <dbReference type="Rhea" id="RHEA-COMP:10748"/>
        <dbReference type="ChEBI" id="CHEBI:83833"/>
        <dbReference type="ChEBI" id="CHEBI:83834"/>
        <dbReference type="EC" id="5.2.1.8"/>
    </reaction>
</comment>
<evidence type="ECO:0000256" key="11">
    <source>
        <dbReference type="ARBA" id="ARBA00029986"/>
    </source>
</evidence>
<dbReference type="STRING" id="79604.AAY81_00250"/>
<comment type="similarity">
    <text evidence="3">Belongs to the FKBP-type PPIase family. Tig subfamily.</text>
</comment>
<dbReference type="InterPro" id="IPR027304">
    <property type="entry name" value="Trigger_fact/SurA_dom_sf"/>
</dbReference>
<dbReference type="PIRSF" id="PIRSF003095">
    <property type="entry name" value="Trigger_factor"/>
    <property type="match status" value="1"/>
</dbReference>
<evidence type="ECO:0000256" key="1">
    <source>
        <dbReference type="ARBA" id="ARBA00000971"/>
    </source>
</evidence>
<organism evidence="14 15">
    <name type="scientific">Denitrobacterium detoxificans</name>
    <dbReference type="NCBI Taxonomy" id="79604"/>
    <lineage>
        <taxon>Bacteria</taxon>
        <taxon>Bacillati</taxon>
        <taxon>Actinomycetota</taxon>
        <taxon>Coriobacteriia</taxon>
        <taxon>Eggerthellales</taxon>
        <taxon>Eggerthellaceae</taxon>
        <taxon>Denitrobacterium</taxon>
    </lineage>
</organism>
<proteinExistence type="inferred from homology"/>
<evidence type="ECO:0000259" key="12">
    <source>
        <dbReference type="Pfam" id="PF05697"/>
    </source>
</evidence>
<dbReference type="Gene3D" id="3.10.50.40">
    <property type="match status" value="1"/>
</dbReference>
<evidence type="ECO:0000256" key="2">
    <source>
        <dbReference type="ARBA" id="ARBA00004496"/>
    </source>
</evidence>
<accession>A0A172RVW0</accession>
<dbReference type="EMBL" id="FOEC01000001">
    <property type="protein sequence ID" value="SEO43568.1"/>
    <property type="molecule type" value="Genomic_DNA"/>
</dbReference>
<evidence type="ECO:0000256" key="8">
    <source>
        <dbReference type="ARBA" id="ARBA00023186"/>
    </source>
</evidence>
<keyword evidence="10" id="KW-0131">Cell cycle</keyword>
<dbReference type="RefSeq" id="WP_066659928.1">
    <property type="nucleotide sequence ID" value="NZ_CP011402.1"/>
</dbReference>
<dbReference type="Gene3D" id="1.10.3120.10">
    <property type="entry name" value="Trigger factor, C-terminal domain"/>
    <property type="match status" value="1"/>
</dbReference>
<keyword evidence="8" id="KW-0143">Chaperone</keyword>
<feature type="domain" description="Trigger factor C-terminal" evidence="13">
    <location>
        <begin position="272"/>
        <end position="423"/>
    </location>
</feature>
<evidence type="ECO:0000256" key="9">
    <source>
        <dbReference type="ARBA" id="ARBA00023235"/>
    </source>
</evidence>
<evidence type="ECO:0000256" key="7">
    <source>
        <dbReference type="ARBA" id="ARBA00023110"/>
    </source>
</evidence>
<evidence type="ECO:0000256" key="4">
    <source>
        <dbReference type="ARBA" id="ARBA00013194"/>
    </source>
</evidence>
<comment type="subcellular location">
    <subcellularLocation>
        <location evidence="2">Cytoplasm</location>
    </subcellularLocation>
</comment>
<evidence type="ECO:0000313" key="14">
    <source>
        <dbReference type="EMBL" id="SEO43568.1"/>
    </source>
</evidence>
<keyword evidence="7" id="KW-0697">Rotamase</keyword>
<dbReference type="GO" id="GO:0006457">
    <property type="term" value="P:protein folding"/>
    <property type="evidence" value="ECO:0007669"/>
    <property type="project" value="InterPro"/>
</dbReference>